<proteinExistence type="predicted"/>
<dbReference type="Pfam" id="PF01230">
    <property type="entry name" value="HIT"/>
    <property type="match status" value="1"/>
</dbReference>
<dbReference type="PANTHER" id="PTHR42997">
    <property type="entry name" value="HIT FAMILY HYDROLASE"/>
    <property type="match status" value="1"/>
</dbReference>
<evidence type="ECO:0000256" key="1">
    <source>
        <dbReference type="PIRSR" id="PIRSR601310-1"/>
    </source>
</evidence>
<dbReference type="Proteomes" id="UP000078534">
    <property type="component" value="Unassembled WGS sequence"/>
</dbReference>
<accession>A0A179SUY9</accession>
<dbReference type="InterPro" id="IPR036265">
    <property type="entry name" value="HIT-like_sf"/>
</dbReference>
<dbReference type="Gene3D" id="3.30.428.10">
    <property type="entry name" value="HIT-like"/>
    <property type="match status" value="1"/>
</dbReference>
<organism evidence="5 6">
    <name type="scientific">Metabacillus litoralis</name>
    <dbReference type="NCBI Taxonomy" id="152268"/>
    <lineage>
        <taxon>Bacteria</taxon>
        <taxon>Bacillati</taxon>
        <taxon>Bacillota</taxon>
        <taxon>Bacilli</taxon>
        <taxon>Bacillales</taxon>
        <taxon>Bacillaceae</taxon>
        <taxon>Metabacillus</taxon>
    </lineage>
</organism>
<reference evidence="6" key="1">
    <citation type="submission" date="2016-04" db="EMBL/GenBank/DDBJ databases">
        <authorList>
            <person name="Lyu Z."/>
            <person name="Lyu W."/>
        </authorList>
    </citation>
    <scope>NUCLEOTIDE SEQUENCE [LARGE SCALE GENOMIC DNA]</scope>
    <source>
        <strain evidence="6">C44</strain>
    </source>
</reference>
<dbReference type="InterPro" id="IPR019808">
    <property type="entry name" value="Histidine_triad_CS"/>
</dbReference>
<dbReference type="InterPro" id="IPR011146">
    <property type="entry name" value="HIT-like"/>
</dbReference>
<dbReference type="GO" id="GO:0016787">
    <property type="term" value="F:hydrolase activity"/>
    <property type="evidence" value="ECO:0007669"/>
    <property type="project" value="UniProtKB-KW"/>
</dbReference>
<feature type="domain" description="HIT" evidence="4">
    <location>
        <begin position="1"/>
        <end position="105"/>
    </location>
</feature>
<dbReference type="PANTHER" id="PTHR42997:SF1">
    <property type="entry name" value="AP-4-A PHOSPHORYLASE"/>
    <property type="match status" value="1"/>
</dbReference>
<dbReference type="EMBL" id="LWSG01000021">
    <property type="protein sequence ID" value="OAS85341.1"/>
    <property type="molecule type" value="Genomic_DNA"/>
</dbReference>
<dbReference type="InterPro" id="IPR052908">
    <property type="entry name" value="AP-4-A_phosphorylase"/>
</dbReference>
<dbReference type="InterPro" id="IPR001310">
    <property type="entry name" value="Histidine_triad_HIT"/>
</dbReference>
<dbReference type="OrthoDB" id="9784774at2"/>
<dbReference type="PROSITE" id="PS51084">
    <property type="entry name" value="HIT_2"/>
    <property type="match status" value="1"/>
</dbReference>
<protein>
    <submittedName>
        <fullName evidence="5">Diadenosine tetraphosphate hydrolase</fullName>
    </submittedName>
</protein>
<keyword evidence="5" id="KW-0378">Hydrolase</keyword>
<keyword evidence="6" id="KW-1185">Reference proteome</keyword>
<dbReference type="AlphaFoldDB" id="A0A179SUY9"/>
<evidence type="ECO:0000256" key="2">
    <source>
        <dbReference type="PIRSR" id="PIRSR601310-3"/>
    </source>
</evidence>
<evidence type="ECO:0000313" key="6">
    <source>
        <dbReference type="Proteomes" id="UP000078534"/>
    </source>
</evidence>
<comment type="caution">
    <text evidence="5">The sequence shown here is derived from an EMBL/GenBank/DDBJ whole genome shotgun (WGS) entry which is preliminary data.</text>
</comment>
<dbReference type="STRING" id="152268.A6K24_24185"/>
<feature type="active site" description="Tele-AMP-histidine intermediate" evidence="1">
    <location>
        <position position="92"/>
    </location>
</feature>
<evidence type="ECO:0000313" key="5">
    <source>
        <dbReference type="EMBL" id="OAS85341.1"/>
    </source>
</evidence>
<dbReference type="RefSeq" id="WP_066333827.1">
    <property type="nucleotide sequence ID" value="NZ_LWSG01000021.1"/>
</dbReference>
<evidence type="ECO:0000259" key="4">
    <source>
        <dbReference type="PROSITE" id="PS51084"/>
    </source>
</evidence>
<dbReference type="PRINTS" id="PR00332">
    <property type="entry name" value="HISTRIAD"/>
</dbReference>
<dbReference type="PROSITE" id="PS00892">
    <property type="entry name" value="HIT_1"/>
    <property type="match status" value="1"/>
</dbReference>
<gene>
    <name evidence="5" type="ORF">A6K24_24185</name>
</gene>
<evidence type="ECO:0000256" key="3">
    <source>
        <dbReference type="PROSITE-ProRule" id="PRU00464"/>
    </source>
</evidence>
<feature type="short sequence motif" description="Histidine triad motif" evidence="2 3">
    <location>
        <begin position="90"/>
        <end position="94"/>
    </location>
</feature>
<name>A0A179SUY9_9BACI</name>
<sequence length="119" mass="13833">MSCIFCSMNEIIIENNLFLAIFYKYPVTKGHLLIIPKRHVEHYFDLTFEERQAIDDLLFKGKKLLDQQYKPDGYNIGINNGEAAGQTIFHVHVHLIPRYKGDMKEPRGGVRGVIPEKRM</sequence>
<dbReference type="SUPFAM" id="SSF54197">
    <property type="entry name" value="HIT-like"/>
    <property type="match status" value="1"/>
</dbReference>